<keyword evidence="2" id="KW-0614">Plasmid</keyword>
<keyword evidence="1" id="KW-0812">Transmembrane</keyword>
<reference evidence="3" key="2">
    <citation type="submission" date="2015-01" db="EMBL/GenBank/DDBJ databases">
        <title>Complete genome sequence of Methylobacterium aquaticum strain 22A.</title>
        <authorList>
            <person name="Tani A."/>
            <person name="Ogura Y."/>
            <person name="Hayashi T."/>
        </authorList>
    </citation>
    <scope>NUCLEOTIDE SEQUENCE [LARGE SCALE GENOMIC DNA]</scope>
    <source>
        <strain evidence="3">MA-22A</strain>
        <plasmid evidence="3">Plasmid pMaq22A_1p DNA</plasmid>
    </source>
</reference>
<dbReference type="Proteomes" id="UP000061432">
    <property type="component" value="Plasmid pMaq22A_1p"/>
</dbReference>
<evidence type="ECO:0000313" key="3">
    <source>
        <dbReference type="Proteomes" id="UP000061432"/>
    </source>
</evidence>
<name>A0A0C6FM55_9HYPH</name>
<evidence type="ECO:0000256" key="1">
    <source>
        <dbReference type="SAM" id="Phobius"/>
    </source>
</evidence>
<geneLocation type="plasmid" evidence="3">
    <name>pMaq22A_1p DNA</name>
</geneLocation>
<dbReference type="KEGG" id="maqu:Maq22A_1p36325"/>
<protein>
    <submittedName>
        <fullName evidence="2">Uncharacterized protein</fullName>
    </submittedName>
</protein>
<gene>
    <name evidence="2" type="ORF">Maq22A_1p36325</name>
</gene>
<dbReference type="EMBL" id="AP014705">
    <property type="protein sequence ID" value="BAQ49473.1"/>
    <property type="molecule type" value="Genomic_DNA"/>
</dbReference>
<sequence>MHTALNILDAEQANYRALNARLATAPLPHLEIANRRAQRDRRVHIPHIDAAAHARAERNARLAAWDGVLAGAAVIAGTALFSAVVAAAAFVIGGVL</sequence>
<keyword evidence="1" id="KW-0472">Membrane</keyword>
<organism evidence="2 3">
    <name type="scientific">Methylobacterium aquaticum</name>
    <dbReference type="NCBI Taxonomy" id="270351"/>
    <lineage>
        <taxon>Bacteria</taxon>
        <taxon>Pseudomonadati</taxon>
        <taxon>Pseudomonadota</taxon>
        <taxon>Alphaproteobacteria</taxon>
        <taxon>Hyphomicrobiales</taxon>
        <taxon>Methylobacteriaceae</taxon>
        <taxon>Methylobacterium</taxon>
    </lineage>
</organism>
<dbReference type="RefSeq" id="WP_060850525.1">
    <property type="nucleotide sequence ID" value="NZ_AP014705.1"/>
</dbReference>
<proteinExistence type="predicted"/>
<keyword evidence="1" id="KW-1133">Transmembrane helix</keyword>
<feature type="transmembrane region" description="Helical" evidence="1">
    <location>
        <begin position="68"/>
        <end position="92"/>
    </location>
</feature>
<reference evidence="2 3" key="1">
    <citation type="journal article" date="2015" name="Genome Announc.">
        <title>Complete Genome Sequence of Methylobacterium aquaticum Strain 22A, Isolated from Racomitrium japonicum Moss.</title>
        <authorList>
            <person name="Tani A."/>
            <person name="Ogura Y."/>
            <person name="Hayashi T."/>
            <person name="Kimbara K."/>
        </authorList>
    </citation>
    <scope>NUCLEOTIDE SEQUENCE [LARGE SCALE GENOMIC DNA]</scope>
    <source>
        <strain evidence="2 3">MA-22A</strain>
        <plasmid evidence="3">Plasmid pMaq22A_1p DNA</plasmid>
    </source>
</reference>
<dbReference type="AlphaFoldDB" id="A0A0C6FM55"/>
<dbReference type="PATRIC" id="fig|270351.10.peg.6548"/>
<evidence type="ECO:0000313" key="2">
    <source>
        <dbReference type="EMBL" id="BAQ49473.1"/>
    </source>
</evidence>
<accession>A0A0C6FM55</accession>